<feature type="region of interest" description="Disordered" evidence="1">
    <location>
        <begin position="1"/>
        <end position="24"/>
    </location>
</feature>
<keyword evidence="3" id="KW-1185">Reference proteome</keyword>
<dbReference type="EMBL" id="BMAW01003307">
    <property type="protein sequence ID" value="GFS82904.1"/>
    <property type="molecule type" value="Genomic_DNA"/>
</dbReference>
<name>A0A8X6MXG7_NEPPI</name>
<comment type="caution">
    <text evidence="2">The sequence shown here is derived from an EMBL/GenBank/DDBJ whole genome shotgun (WGS) entry which is preliminary data.</text>
</comment>
<accession>A0A8X6MXG7</accession>
<sequence length="85" mass="9388">MFWNSSRSRGQHHPHTPSLVSGHVRDVTAKRFGAPRRDGSASFTTEQMLGESRTCSTNFSFLSPHLLDILSPRLSLSSNESVCAD</sequence>
<proteinExistence type="predicted"/>
<organism evidence="2 3">
    <name type="scientific">Nephila pilipes</name>
    <name type="common">Giant wood spider</name>
    <name type="synonym">Nephila maculata</name>
    <dbReference type="NCBI Taxonomy" id="299642"/>
    <lineage>
        <taxon>Eukaryota</taxon>
        <taxon>Metazoa</taxon>
        <taxon>Ecdysozoa</taxon>
        <taxon>Arthropoda</taxon>
        <taxon>Chelicerata</taxon>
        <taxon>Arachnida</taxon>
        <taxon>Araneae</taxon>
        <taxon>Araneomorphae</taxon>
        <taxon>Entelegynae</taxon>
        <taxon>Araneoidea</taxon>
        <taxon>Nephilidae</taxon>
        <taxon>Nephila</taxon>
    </lineage>
</organism>
<dbReference type="AlphaFoldDB" id="A0A8X6MXG7"/>
<protein>
    <submittedName>
        <fullName evidence="2">Uncharacterized protein</fullName>
    </submittedName>
</protein>
<evidence type="ECO:0000313" key="3">
    <source>
        <dbReference type="Proteomes" id="UP000887013"/>
    </source>
</evidence>
<gene>
    <name evidence="2" type="ORF">NPIL_171651</name>
</gene>
<reference evidence="2" key="1">
    <citation type="submission" date="2020-08" db="EMBL/GenBank/DDBJ databases">
        <title>Multicomponent nature underlies the extraordinary mechanical properties of spider dragline silk.</title>
        <authorList>
            <person name="Kono N."/>
            <person name="Nakamura H."/>
            <person name="Mori M."/>
            <person name="Yoshida Y."/>
            <person name="Ohtoshi R."/>
            <person name="Malay A.D."/>
            <person name="Moran D.A.P."/>
            <person name="Tomita M."/>
            <person name="Numata K."/>
            <person name="Arakawa K."/>
        </authorList>
    </citation>
    <scope>NUCLEOTIDE SEQUENCE</scope>
</reference>
<evidence type="ECO:0000313" key="2">
    <source>
        <dbReference type="EMBL" id="GFS82904.1"/>
    </source>
</evidence>
<dbReference type="Proteomes" id="UP000887013">
    <property type="component" value="Unassembled WGS sequence"/>
</dbReference>
<evidence type="ECO:0000256" key="1">
    <source>
        <dbReference type="SAM" id="MobiDB-lite"/>
    </source>
</evidence>